<dbReference type="EMBL" id="AP021881">
    <property type="protein sequence ID" value="BBP01109.1"/>
    <property type="molecule type" value="Genomic_DNA"/>
</dbReference>
<dbReference type="Gene3D" id="3.15.10.40">
    <property type="entry name" value="Uncharacterised protein PF07273, DUF1439"/>
    <property type="match status" value="1"/>
</dbReference>
<evidence type="ECO:0000256" key="1">
    <source>
        <dbReference type="SAM" id="SignalP"/>
    </source>
</evidence>
<protein>
    <recommendedName>
        <fullName evidence="4">DUF1439 domain-containing protein</fullName>
    </recommendedName>
</protein>
<evidence type="ECO:0008006" key="4">
    <source>
        <dbReference type="Google" id="ProtNLM"/>
    </source>
</evidence>
<feature type="signal peptide" evidence="1">
    <location>
        <begin position="1"/>
        <end position="22"/>
    </location>
</feature>
<gene>
    <name evidence="2" type="ORF">SFSGTM_18170</name>
</gene>
<reference evidence="3" key="1">
    <citation type="submission" date="2019-11" db="EMBL/GenBank/DDBJ databases">
        <title>Isolation and characterization of a novel species in the genus Sulfuriferula.</title>
        <authorList>
            <person name="Mochizuki J."/>
            <person name="Kojima H."/>
            <person name="Fukui M."/>
        </authorList>
    </citation>
    <scope>NUCLEOTIDE SEQUENCE [LARGE SCALE GENOMIC DNA]</scope>
    <source>
        <strain evidence="3">SGTM</strain>
    </source>
</reference>
<keyword evidence="3" id="KW-1185">Reference proteome</keyword>
<dbReference type="RefSeq" id="WP_162084927.1">
    <property type="nucleotide sequence ID" value="NZ_AP021881.1"/>
</dbReference>
<accession>A0A809RGV4</accession>
<dbReference type="PROSITE" id="PS51257">
    <property type="entry name" value="PROKAR_LIPOPROTEIN"/>
    <property type="match status" value="1"/>
</dbReference>
<dbReference type="AlphaFoldDB" id="A0A809RGV4"/>
<dbReference type="InterPro" id="IPR010835">
    <property type="entry name" value="DUF1439"/>
</dbReference>
<evidence type="ECO:0000313" key="2">
    <source>
        <dbReference type="EMBL" id="BBP01109.1"/>
    </source>
</evidence>
<keyword evidence="1" id="KW-0732">Signal</keyword>
<dbReference type="Pfam" id="PF07273">
    <property type="entry name" value="DUF1439"/>
    <property type="match status" value="1"/>
</dbReference>
<proteinExistence type="predicted"/>
<feature type="chain" id="PRO_5032376421" description="DUF1439 domain-containing protein" evidence="1">
    <location>
        <begin position="23"/>
        <end position="179"/>
    </location>
</feature>
<sequence>MRQILALIMSLMLIAGCTSNLFKPNQFSFTTAEMQKNLDKKFPIEKKYLGIIDLTLLNPKIATRPDTRRLALQFDTRVYMLGYNRVLDSSISITTSLFYDVAKQSVILKEPRLEKIGVVGMPSGQAESLNQIAAMLVSEQLEGASIYHFTENETRILGMSLAPESLEITDAGVTVHIQK</sequence>
<name>A0A809RGV4_9PROT</name>
<evidence type="ECO:0000313" key="3">
    <source>
        <dbReference type="Proteomes" id="UP000463939"/>
    </source>
</evidence>
<organism evidence="2 3">
    <name type="scientific">Sulfuriferula nivalis</name>
    <dbReference type="NCBI Taxonomy" id="2675298"/>
    <lineage>
        <taxon>Bacteria</taxon>
        <taxon>Pseudomonadati</taxon>
        <taxon>Pseudomonadota</taxon>
        <taxon>Betaproteobacteria</taxon>
        <taxon>Nitrosomonadales</taxon>
        <taxon>Sulfuricellaceae</taxon>
        <taxon>Sulfuriferula</taxon>
    </lineage>
</organism>
<dbReference type="KEGG" id="sniv:SFSGTM_18170"/>
<dbReference type="Proteomes" id="UP000463939">
    <property type="component" value="Chromosome"/>
</dbReference>